<reference evidence="2" key="1">
    <citation type="submission" date="2020-12" db="EMBL/GenBank/DDBJ databases">
        <title>Bacterial taxonomy.</title>
        <authorList>
            <person name="Pan X."/>
        </authorList>
    </citation>
    <scope>NUCLEOTIDE SEQUENCE</scope>
    <source>
        <strain evidence="2">KCTC 52957</strain>
    </source>
</reference>
<organism evidence="2 3">
    <name type="scientific">Palleronia pontilimi</name>
    <dbReference type="NCBI Taxonomy" id="1964209"/>
    <lineage>
        <taxon>Bacteria</taxon>
        <taxon>Pseudomonadati</taxon>
        <taxon>Pseudomonadota</taxon>
        <taxon>Alphaproteobacteria</taxon>
        <taxon>Rhodobacterales</taxon>
        <taxon>Roseobacteraceae</taxon>
        <taxon>Palleronia</taxon>
    </lineage>
</organism>
<keyword evidence="1" id="KW-0472">Membrane</keyword>
<dbReference type="Proteomes" id="UP000642488">
    <property type="component" value="Unassembled WGS sequence"/>
</dbReference>
<feature type="transmembrane region" description="Helical" evidence="1">
    <location>
        <begin position="53"/>
        <end position="72"/>
    </location>
</feature>
<gene>
    <name evidence="2" type="ORF">ILP92_06775</name>
</gene>
<keyword evidence="3" id="KW-1185">Reference proteome</keyword>
<accession>A0A934IFE0</accession>
<evidence type="ECO:0000256" key="1">
    <source>
        <dbReference type="SAM" id="Phobius"/>
    </source>
</evidence>
<name>A0A934IFE0_9RHOB</name>
<comment type="caution">
    <text evidence="2">The sequence shown here is derived from an EMBL/GenBank/DDBJ whole genome shotgun (WGS) entry which is preliminary data.</text>
</comment>
<dbReference type="RefSeq" id="WP_198915619.1">
    <property type="nucleotide sequence ID" value="NZ_JAEKPD010000006.1"/>
</dbReference>
<dbReference type="AlphaFoldDB" id="A0A934IFE0"/>
<dbReference type="InterPro" id="IPR018723">
    <property type="entry name" value="DUF2254_membrane"/>
</dbReference>
<keyword evidence="1" id="KW-0812">Transmembrane</keyword>
<keyword evidence="1" id="KW-1133">Transmembrane helix</keyword>
<evidence type="ECO:0000313" key="3">
    <source>
        <dbReference type="Proteomes" id="UP000642488"/>
    </source>
</evidence>
<feature type="transmembrane region" description="Helical" evidence="1">
    <location>
        <begin position="93"/>
        <end position="116"/>
    </location>
</feature>
<evidence type="ECO:0000313" key="2">
    <source>
        <dbReference type="EMBL" id="MBJ3762445.1"/>
    </source>
</evidence>
<sequence length="433" mass="47017">MFARRLWVRAVLISCLALVAAALTPLSHLIPIDLSGRIDEDALTGLLSILTNSMLTVTTFSLSIMVSAHLAADSNATPRAHRLLQQDGRTQTVIATFIGAFIYALVMTTMLNVGLFESADYPLIYVFTVGILGLVIVAVLRWVAHLSGLGSVEATIRRVEERAHSCLKARIDRPFLGGRSLIDTPVPGDAPAFQSDSFGFVQNIDTEKLNDLAQDWAARVFVTVRPGDWIGKGGALGYVDVEALDETSENALRGAIAIGDRREYDQDATFSLVVLAEIAERALSPGINDPRTALDVIGRITRMVANLPVERELDEPYAPGVYCQPMERRDLLLATLDPIARDGRTFVEVQLALQRAYATLSEHRDPGVADAAMALSSRALSYARDGIMLVEDLHRVARFAPADHMAATSAAEPKTSVIDALGEERNSSFFTDS</sequence>
<protein>
    <submittedName>
        <fullName evidence="2">DUF2254 domain-containing protein</fullName>
    </submittedName>
</protein>
<proteinExistence type="predicted"/>
<dbReference type="Pfam" id="PF10011">
    <property type="entry name" value="DUF2254"/>
    <property type="match status" value="1"/>
</dbReference>
<feature type="transmembrane region" description="Helical" evidence="1">
    <location>
        <begin position="122"/>
        <end position="143"/>
    </location>
</feature>
<dbReference type="EMBL" id="JAEKPD010000006">
    <property type="protein sequence ID" value="MBJ3762445.1"/>
    <property type="molecule type" value="Genomic_DNA"/>
</dbReference>